<gene>
    <name evidence="4" type="ORF">BUPH_00958</name>
</gene>
<dbReference type="InterPro" id="IPR009100">
    <property type="entry name" value="AcylCoA_DH/oxidase_NM_dom_sf"/>
</dbReference>
<evidence type="ECO:0000313" key="5">
    <source>
        <dbReference type="Proteomes" id="UP000010105"/>
    </source>
</evidence>
<name>K0DUQ1_9BURK</name>
<dbReference type="GeneID" id="27799688"/>
<feature type="domain" description="Acyl-CoA dehydrogenase C-terminal" evidence="3">
    <location>
        <begin position="276"/>
        <end position="402"/>
    </location>
</feature>
<sequence length="443" mass="47853">MRLTVEWQSNYPGEAVMQRVDNTSIHESAFSSEQGRRIRDAVRSLVPLIRESAPEGEKLGCLPSSTLEALNKAGAFRLSLPEKFGGYALGARDLAEIISEIARGDGSAGWIAMIASGFARVMLTFPDSTVEEVYRHARDWQGPVVASASLFSDRIQRARRVEGGYLVEGGGKWGFASGCKHTAFVVVGAQVDDVRGMMLLERGQYEIVDDWQVMGLCGSSSNSIVVKDDVFVPEHRFAALANLPANLDNLRNRFTGLGYQLDGLGLMLIVAMETMAITLGMARGAYECFVEQCASKKPFNLPYDTLAATPSIQVVAGKTRAMINAAEALIFSRADYIDRKAMASSAFMPAEEAEVMMDLVHAGNVCGAAVDMIQIALGSFTVSLKNPIQRYARDIRVALTHGSTRLDPVSEISGRQLMGLPPFAAFAAAVPGVDKAKRTSRAA</sequence>
<proteinExistence type="predicted"/>
<organism evidence="4 5">
    <name type="scientific">Paraburkholderia phenoliruptrix BR3459a</name>
    <dbReference type="NCBI Taxonomy" id="1229205"/>
    <lineage>
        <taxon>Bacteria</taxon>
        <taxon>Pseudomonadati</taxon>
        <taxon>Pseudomonadota</taxon>
        <taxon>Betaproteobacteria</taxon>
        <taxon>Burkholderiales</taxon>
        <taxon>Burkholderiaceae</taxon>
        <taxon>Paraburkholderia</taxon>
    </lineage>
</organism>
<dbReference type="KEGG" id="bpx:BUPH_00958"/>
<dbReference type="Gene3D" id="1.10.540.10">
    <property type="entry name" value="Acyl-CoA dehydrogenase/oxidase, N-terminal domain"/>
    <property type="match status" value="1"/>
</dbReference>
<dbReference type="Gene3D" id="1.20.140.10">
    <property type="entry name" value="Butyryl-CoA Dehydrogenase, subunit A, domain 3"/>
    <property type="match status" value="1"/>
</dbReference>
<dbReference type="PIRSF" id="PIRSF016578">
    <property type="entry name" value="HsaA"/>
    <property type="match status" value="1"/>
</dbReference>
<dbReference type="Gene3D" id="2.40.110.10">
    <property type="entry name" value="Butyryl-CoA Dehydrogenase, subunit A, domain 2"/>
    <property type="match status" value="1"/>
</dbReference>
<evidence type="ECO:0000256" key="1">
    <source>
        <dbReference type="ARBA" id="ARBA00023002"/>
    </source>
</evidence>
<dbReference type="InterPro" id="IPR013786">
    <property type="entry name" value="AcylCoA_DH/ox_N"/>
</dbReference>
<dbReference type="PATRIC" id="fig|1229205.11.peg.4867"/>
<dbReference type="Pfam" id="PF08028">
    <property type="entry name" value="Acyl-CoA_dh_2"/>
    <property type="match status" value="1"/>
</dbReference>
<dbReference type="RefSeq" id="WP_014972347.1">
    <property type="nucleotide sequence ID" value="NC_018672.1"/>
</dbReference>
<dbReference type="PANTHER" id="PTHR43884">
    <property type="entry name" value="ACYL-COA DEHYDROGENASE"/>
    <property type="match status" value="1"/>
</dbReference>
<accession>K0DUQ1</accession>
<dbReference type="GO" id="GO:0050660">
    <property type="term" value="F:flavin adenine dinucleotide binding"/>
    <property type="evidence" value="ECO:0007669"/>
    <property type="project" value="InterPro"/>
</dbReference>
<dbReference type="Pfam" id="PF02771">
    <property type="entry name" value="Acyl-CoA_dh_N"/>
    <property type="match status" value="1"/>
</dbReference>
<dbReference type="HOGENOM" id="CLU_018204_2_0_4"/>
<feature type="domain" description="Acyl-CoA dehydrogenase/oxidase N-terminal" evidence="2">
    <location>
        <begin position="33"/>
        <end position="119"/>
    </location>
</feature>
<dbReference type="Proteomes" id="UP000010105">
    <property type="component" value="Chromosome 2"/>
</dbReference>
<evidence type="ECO:0000259" key="3">
    <source>
        <dbReference type="Pfam" id="PF08028"/>
    </source>
</evidence>
<dbReference type="GO" id="GO:0003995">
    <property type="term" value="F:acyl-CoA dehydrogenase activity"/>
    <property type="evidence" value="ECO:0007669"/>
    <property type="project" value="TreeGrafter"/>
</dbReference>
<protein>
    <submittedName>
        <fullName evidence="4">Acyl-CoA dehydrogenase type 2 domain-containing protein</fullName>
    </submittedName>
</protein>
<dbReference type="AlphaFoldDB" id="K0DUQ1"/>
<dbReference type="InterPro" id="IPR046373">
    <property type="entry name" value="Acyl-CoA_Oxase/DH_mid-dom_sf"/>
</dbReference>
<dbReference type="InterPro" id="IPR013107">
    <property type="entry name" value="Acyl-CoA_DH_C"/>
</dbReference>
<dbReference type="EMBL" id="CP003864">
    <property type="protein sequence ID" value="AFT88412.1"/>
    <property type="molecule type" value="Genomic_DNA"/>
</dbReference>
<dbReference type="SUPFAM" id="SSF47203">
    <property type="entry name" value="Acyl-CoA dehydrogenase C-terminal domain-like"/>
    <property type="match status" value="1"/>
</dbReference>
<dbReference type="PANTHER" id="PTHR43884:SF12">
    <property type="entry name" value="ISOVALERYL-COA DEHYDROGENASE, MITOCHONDRIAL-RELATED"/>
    <property type="match status" value="1"/>
</dbReference>
<dbReference type="InterPro" id="IPR037069">
    <property type="entry name" value="AcylCoA_DH/ox_N_sf"/>
</dbReference>
<keyword evidence="1" id="KW-0560">Oxidoreductase</keyword>
<reference evidence="4 5" key="1">
    <citation type="journal article" date="2012" name="J. Bacteriol.">
        <title>Complete Genome Sequence of Burkholderia phenoliruptrix BR3459a (CLA1), a Heat-Tolerant, Nitrogen-Fixing Symbiont of Mimosa flocculosa.</title>
        <authorList>
            <person name="de Oliveira Cunha C."/>
            <person name="Goda Zuleta L.F."/>
            <person name="Paula de Almeida L.G."/>
            <person name="Prioli Ciapina L."/>
            <person name="Lustrino Borges W."/>
            <person name="Pitard R.M."/>
            <person name="Baldani J.I."/>
            <person name="Straliotto R."/>
            <person name="de Faria S.M."/>
            <person name="Hungria M."/>
            <person name="Sousa Cavada B."/>
            <person name="Mercante F.M."/>
            <person name="Ribeiro de Vasconcelos A.T."/>
        </authorList>
    </citation>
    <scope>NUCLEOTIDE SEQUENCE [LARGE SCALE GENOMIC DNA]</scope>
    <source>
        <strain evidence="4 5">BR3459a</strain>
    </source>
</reference>
<dbReference type="SUPFAM" id="SSF56645">
    <property type="entry name" value="Acyl-CoA dehydrogenase NM domain-like"/>
    <property type="match status" value="1"/>
</dbReference>
<evidence type="ECO:0000259" key="2">
    <source>
        <dbReference type="Pfam" id="PF02771"/>
    </source>
</evidence>
<dbReference type="eggNOG" id="COG1960">
    <property type="taxonomic scope" value="Bacteria"/>
</dbReference>
<dbReference type="InterPro" id="IPR036250">
    <property type="entry name" value="AcylCo_DH-like_C"/>
</dbReference>
<evidence type="ECO:0000313" key="4">
    <source>
        <dbReference type="EMBL" id="AFT88412.1"/>
    </source>
</evidence>
<dbReference type="STRING" id="1229205.BUPH_00958"/>